<name>A0ABZ2KKK2_9BACT</name>
<evidence type="ECO:0000313" key="2">
    <source>
        <dbReference type="Proteomes" id="UP001379533"/>
    </source>
</evidence>
<sequence length="148" mass="16955">MGEGFGAMVHAVTPMVAISVEKTIFWKIAIEREHQLVRLIRTPAPYVELSDINASFVQVDRALQAIDRKSWRLLVDLREGPRRNDTEFEAQMDRYRKGLVTSFRRTALIVKSATGLLQVKRHMHEDGALHAAVFMSEIQAMQYLEHGH</sequence>
<protein>
    <submittedName>
        <fullName evidence="1">Uncharacterized protein</fullName>
    </submittedName>
</protein>
<dbReference type="EMBL" id="CP089982">
    <property type="protein sequence ID" value="WXA96891.1"/>
    <property type="molecule type" value="Genomic_DNA"/>
</dbReference>
<gene>
    <name evidence="1" type="ORF">LZC95_08580</name>
</gene>
<dbReference type="RefSeq" id="WP_394847506.1">
    <property type="nucleotide sequence ID" value="NZ_CP089982.1"/>
</dbReference>
<accession>A0ABZ2KKK2</accession>
<proteinExistence type="predicted"/>
<keyword evidence="2" id="KW-1185">Reference proteome</keyword>
<evidence type="ECO:0000313" key="1">
    <source>
        <dbReference type="EMBL" id="WXA96891.1"/>
    </source>
</evidence>
<organism evidence="1 2">
    <name type="scientific">Pendulispora brunnea</name>
    <dbReference type="NCBI Taxonomy" id="2905690"/>
    <lineage>
        <taxon>Bacteria</taxon>
        <taxon>Pseudomonadati</taxon>
        <taxon>Myxococcota</taxon>
        <taxon>Myxococcia</taxon>
        <taxon>Myxococcales</taxon>
        <taxon>Sorangiineae</taxon>
        <taxon>Pendulisporaceae</taxon>
        <taxon>Pendulispora</taxon>
    </lineage>
</organism>
<reference evidence="1 2" key="1">
    <citation type="submission" date="2021-12" db="EMBL/GenBank/DDBJ databases">
        <title>Discovery of the Pendulisporaceae a myxobacterial family with distinct sporulation behavior and unique specialized metabolism.</title>
        <authorList>
            <person name="Garcia R."/>
            <person name="Popoff A."/>
            <person name="Bader C.D."/>
            <person name="Loehr J."/>
            <person name="Walesch S."/>
            <person name="Walt C."/>
            <person name="Boldt J."/>
            <person name="Bunk B."/>
            <person name="Haeckl F.J.F.P.J."/>
            <person name="Gunesch A.P."/>
            <person name="Birkelbach J."/>
            <person name="Nuebel U."/>
            <person name="Pietschmann T."/>
            <person name="Bach T."/>
            <person name="Mueller R."/>
        </authorList>
    </citation>
    <scope>NUCLEOTIDE SEQUENCE [LARGE SCALE GENOMIC DNA]</scope>
    <source>
        <strain evidence="1 2">MSr12523</strain>
    </source>
</reference>
<dbReference type="Proteomes" id="UP001379533">
    <property type="component" value="Chromosome"/>
</dbReference>